<dbReference type="Gene3D" id="3.90.550.10">
    <property type="entry name" value="Spore Coat Polysaccharide Biosynthesis Protein SpsA, Chain A"/>
    <property type="match status" value="1"/>
</dbReference>
<dbReference type="EMBL" id="BAAAZN010000004">
    <property type="protein sequence ID" value="GAA3540516.1"/>
    <property type="molecule type" value="Genomic_DNA"/>
</dbReference>
<organism evidence="13 14">
    <name type="scientific">Amycolatopsis ultiminotia</name>
    <dbReference type="NCBI Taxonomy" id="543629"/>
    <lineage>
        <taxon>Bacteria</taxon>
        <taxon>Bacillati</taxon>
        <taxon>Actinomycetota</taxon>
        <taxon>Actinomycetes</taxon>
        <taxon>Pseudonocardiales</taxon>
        <taxon>Pseudonocardiaceae</taxon>
        <taxon>Amycolatopsis</taxon>
    </lineage>
</organism>
<evidence type="ECO:0000256" key="10">
    <source>
        <dbReference type="ARBA" id="ARBA00048997"/>
    </source>
</evidence>
<dbReference type="InterPro" id="IPR001173">
    <property type="entry name" value="Glyco_trans_2-like"/>
</dbReference>
<evidence type="ECO:0000256" key="4">
    <source>
        <dbReference type="ARBA" id="ARBA00022676"/>
    </source>
</evidence>
<dbReference type="NCBIfam" id="NF010496">
    <property type="entry name" value="PRK13915.1"/>
    <property type="match status" value="1"/>
</dbReference>
<comment type="catalytic activity">
    <reaction evidence="9">
        <text>(2R)-3-phosphoglycerate + UDP-alpha-D-glucose = (2R)-2-O-(alpha-D-glucopyranosyl)-3-phospho-glycerate + UDP + H(+)</text>
        <dbReference type="Rhea" id="RHEA:31319"/>
        <dbReference type="ChEBI" id="CHEBI:15378"/>
        <dbReference type="ChEBI" id="CHEBI:58223"/>
        <dbReference type="ChEBI" id="CHEBI:58272"/>
        <dbReference type="ChEBI" id="CHEBI:58885"/>
        <dbReference type="ChEBI" id="CHEBI:62600"/>
        <dbReference type="EC" id="2.4.1.266"/>
    </reaction>
    <physiologicalReaction direction="left-to-right" evidence="9">
        <dbReference type="Rhea" id="RHEA:31320"/>
    </physiologicalReaction>
</comment>
<evidence type="ECO:0000256" key="11">
    <source>
        <dbReference type="SAM" id="MobiDB-lite"/>
    </source>
</evidence>
<dbReference type="PANTHER" id="PTHR48090">
    <property type="entry name" value="UNDECAPRENYL-PHOSPHATE 4-DEOXY-4-FORMAMIDO-L-ARABINOSE TRANSFERASE-RELATED"/>
    <property type="match status" value="1"/>
</dbReference>
<keyword evidence="14" id="KW-1185">Reference proteome</keyword>
<comment type="cofactor">
    <cofactor evidence="2">
        <name>Mg(2+)</name>
        <dbReference type="ChEBI" id="CHEBI:18420"/>
    </cofactor>
</comment>
<dbReference type="InterPro" id="IPR050256">
    <property type="entry name" value="Glycosyltransferase_2"/>
</dbReference>
<accession>A0ABP6VWL9</accession>
<comment type="caution">
    <text evidence="13">The sequence shown here is derived from an EMBL/GenBank/DDBJ whole genome shotgun (WGS) entry which is preliminary data.</text>
</comment>
<dbReference type="Pfam" id="PF00535">
    <property type="entry name" value="Glycos_transf_2"/>
    <property type="match status" value="1"/>
</dbReference>
<feature type="domain" description="Glycosyltransferase 2-like" evidence="12">
    <location>
        <begin position="87"/>
        <end position="195"/>
    </location>
</feature>
<evidence type="ECO:0000256" key="6">
    <source>
        <dbReference type="ARBA" id="ARBA00022842"/>
    </source>
</evidence>
<evidence type="ECO:0000256" key="3">
    <source>
        <dbReference type="ARBA" id="ARBA00006739"/>
    </source>
</evidence>
<feature type="compositionally biased region" description="Basic and acidic residues" evidence="11">
    <location>
        <begin position="1"/>
        <end position="32"/>
    </location>
</feature>
<evidence type="ECO:0000256" key="9">
    <source>
        <dbReference type="ARBA" id="ARBA00048689"/>
    </source>
</evidence>
<evidence type="ECO:0000256" key="1">
    <source>
        <dbReference type="ARBA" id="ARBA00001936"/>
    </source>
</evidence>
<keyword evidence="5" id="KW-0808">Transferase</keyword>
<evidence type="ECO:0000256" key="7">
    <source>
        <dbReference type="ARBA" id="ARBA00039022"/>
    </source>
</evidence>
<evidence type="ECO:0000256" key="5">
    <source>
        <dbReference type="ARBA" id="ARBA00022679"/>
    </source>
</evidence>
<gene>
    <name evidence="13" type="ORF">GCM10022222_25200</name>
</gene>
<name>A0ABP6VWL9_9PSEU</name>
<comment type="catalytic activity">
    <reaction evidence="10">
        <text>an NDP-alpha-D-glucose + (2R)-3-phosphoglycerate = (2R)-2-O-(alpha-D-glucopyranosyl)-3-phospho-glycerate + a ribonucleoside 5'-diphosphate + H(+)</text>
        <dbReference type="Rhea" id="RHEA:47244"/>
        <dbReference type="ChEBI" id="CHEBI:15378"/>
        <dbReference type="ChEBI" id="CHEBI:57930"/>
        <dbReference type="ChEBI" id="CHEBI:58272"/>
        <dbReference type="ChEBI" id="CHEBI:62600"/>
        <dbReference type="ChEBI" id="CHEBI:76533"/>
        <dbReference type="EC" id="2.4.1.266"/>
    </reaction>
    <physiologicalReaction direction="left-to-right" evidence="10">
        <dbReference type="Rhea" id="RHEA:47245"/>
    </physiologicalReaction>
</comment>
<comment type="cofactor">
    <cofactor evidence="1">
        <name>Mn(2+)</name>
        <dbReference type="ChEBI" id="CHEBI:29035"/>
    </cofactor>
</comment>
<keyword evidence="6" id="KW-0460">Magnesium</keyword>
<proteinExistence type="inferred from homology"/>
<evidence type="ECO:0000256" key="2">
    <source>
        <dbReference type="ARBA" id="ARBA00001946"/>
    </source>
</evidence>
<keyword evidence="4" id="KW-0328">Glycosyltransferase</keyword>
<dbReference type="InterPro" id="IPR029044">
    <property type="entry name" value="Nucleotide-diphossugar_trans"/>
</dbReference>
<evidence type="ECO:0000259" key="12">
    <source>
        <dbReference type="Pfam" id="PF00535"/>
    </source>
</evidence>
<dbReference type="SUPFAM" id="SSF53448">
    <property type="entry name" value="Nucleotide-diphospho-sugar transferases"/>
    <property type="match status" value="1"/>
</dbReference>
<evidence type="ECO:0000313" key="14">
    <source>
        <dbReference type="Proteomes" id="UP001500689"/>
    </source>
</evidence>
<reference evidence="14" key="1">
    <citation type="journal article" date="2019" name="Int. J. Syst. Evol. Microbiol.">
        <title>The Global Catalogue of Microorganisms (GCM) 10K type strain sequencing project: providing services to taxonomists for standard genome sequencing and annotation.</title>
        <authorList>
            <consortium name="The Broad Institute Genomics Platform"/>
            <consortium name="The Broad Institute Genome Sequencing Center for Infectious Disease"/>
            <person name="Wu L."/>
            <person name="Ma J."/>
        </authorList>
    </citation>
    <scope>NUCLEOTIDE SEQUENCE [LARGE SCALE GENOMIC DNA]</scope>
    <source>
        <strain evidence="14">JCM 16898</strain>
    </source>
</reference>
<feature type="region of interest" description="Disordered" evidence="11">
    <location>
        <begin position="1"/>
        <end position="41"/>
    </location>
</feature>
<dbReference type="Proteomes" id="UP001500689">
    <property type="component" value="Unassembled WGS sequence"/>
</dbReference>
<comment type="similarity">
    <text evidence="3">Belongs to the glycosyltransferase 2 family.</text>
</comment>
<evidence type="ECO:0000256" key="8">
    <source>
        <dbReference type="ARBA" id="ARBA00040894"/>
    </source>
</evidence>
<dbReference type="PANTHER" id="PTHR48090:SF10">
    <property type="entry name" value="GLUCOSYL-3-PHOSPHOGLYCERATE SYNTHASE"/>
    <property type="match status" value="1"/>
</dbReference>
<protein>
    <recommendedName>
        <fullName evidence="8">Glucosyl-3-phosphoglycerate synthase</fullName>
        <ecNumber evidence="7">2.4.1.266</ecNumber>
    </recommendedName>
</protein>
<dbReference type="EC" id="2.4.1.266" evidence="7"/>
<sequence length="360" mass="38987">MVGREQDRPVFRHVLHPDDPRPVERTDERAEHEADEQGQQGFSLRWTGHRLQHGTIGAMSWFERRTWQEPGWCTADILAAKRGRTVSVVLPALNEEQTVAAVVGSVRPLLGGVVDELVVVDSGSTDRTAAAAAAAGARVVQREDVLPELAPRPGKGEVLWRSLAATTGDLLVFLDSDLVDPDPAFVPSLLGPLLTESGVHLVKGFYRRPLRLESTGGGRVTELLARPVLSALRPSLDGLVQPLGGEYAGTREFLETVPFAGGYGVEIGLLLDAEARYGLDGLAQVNLGVRKHRNRSLLQLGVMARQILGTALARSGVPSAEAARFTQFVQVSGEWLPDVTEVPVLDRPPMRDVLAARPRT</sequence>
<evidence type="ECO:0000313" key="13">
    <source>
        <dbReference type="EMBL" id="GAA3540516.1"/>
    </source>
</evidence>